<reference evidence="1" key="1">
    <citation type="submission" date="2018-02" db="EMBL/GenBank/DDBJ databases">
        <authorList>
            <person name="Cohen D.B."/>
            <person name="Kent A.D."/>
        </authorList>
    </citation>
    <scope>NUCLEOTIDE SEQUENCE</scope>
</reference>
<organism evidence="1">
    <name type="scientific">Fagus sylvatica</name>
    <name type="common">Beechnut</name>
    <dbReference type="NCBI Taxonomy" id="28930"/>
    <lineage>
        <taxon>Eukaryota</taxon>
        <taxon>Viridiplantae</taxon>
        <taxon>Streptophyta</taxon>
        <taxon>Embryophyta</taxon>
        <taxon>Tracheophyta</taxon>
        <taxon>Spermatophyta</taxon>
        <taxon>Magnoliopsida</taxon>
        <taxon>eudicotyledons</taxon>
        <taxon>Gunneridae</taxon>
        <taxon>Pentapetalae</taxon>
        <taxon>rosids</taxon>
        <taxon>fabids</taxon>
        <taxon>Fagales</taxon>
        <taxon>Fagaceae</taxon>
        <taxon>Fagus</taxon>
    </lineage>
</organism>
<dbReference type="AlphaFoldDB" id="A0A2N9EPS6"/>
<name>A0A2N9EPS6_FAGSY</name>
<evidence type="ECO:0000313" key="1">
    <source>
        <dbReference type="EMBL" id="SPC76783.1"/>
    </source>
</evidence>
<gene>
    <name evidence="1" type="ORF">FSB_LOCUS4665</name>
</gene>
<protein>
    <submittedName>
        <fullName evidence="1">Uncharacterized protein</fullName>
    </submittedName>
</protein>
<sequence>MVISVYPQDKNGGFDLSAADLIWSVANLIWAAADSQFLIYGVGKIGAAVDHFVTESTVTSGQRERPAFFSWFLVSVGADLGGHGRPPSLFDSCLIFSITSCLSWCRRRSFRDGVHRDQWIKGRTSFLFMISCHIWSCDGRFCGSVYRDHWVTRRTSHGGLCWSLREDNEQCCI</sequence>
<accession>A0A2N9EPS6</accession>
<proteinExistence type="predicted"/>
<dbReference type="EMBL" id="OIVN01000234">
    <property type="protein sequence ID" value="SPC76783.1"/>
    <property type="molecule type" value="Genomic_DNA"/>
</dbReference>